<dbReference type="EC" id="2.5.1.57" evidence="5"/>
<dbReference type="PANTHER" id="PTHR42966">
    <property type="entry name" value="N-ACETYLNEURAMINATE SYNTHASE"/>
    <property type="match status" value="1"/>
</dbReference>
<dbReference type="SMART" id="SM00858">
    <property type="entry name" value="SAF"/>
    <property type="match status" value="1"/>
</dbReference>
<dbReference type="PANTHER" id="PTHR42966:SF1">
    <property type="entry name" value="SIALIC ACID SYNTHASE"/>
    <property type="match status" value="1"/>
</dbReference>
<dbReference type="SUPFAM" id="SSF51269">
    <property type="entry name" value="AFP III-like domain"/>
    <property type="match status" value="1"/>
</dbReference>
<feature type="domain" description="AFP-like" evidence="9">
    <location>
        <begin position="295"/>
        <end position="354"/>
    </location>
</feature>
<keyword evidence="3" id="KW-0007">Acetylation</keyword>
<keyword evidence="1" id="KW-0597">Phosphoprotein</keyword>
<dbReference type="AlphaFoldDB" id="G3H7F9"/>
<dbReference type="STRING" id="10029.G3H7F9"/>
<dbReference type="InterPro" id="IPR013132">
    <property type="entry name" value="PseI/NeuA/B-like_N"/>
</dbReference>
<comment type="catalytic activity">
    <reaction evidence="4">
        <text>aldehydo-N-acetyl-D-mannosamine 6-phosphate + phosphoenolpyruvate + H2O = N-acetylneuraminate 9-phosphate + phosphate</text>
        <dbReference type="Rhea" id="RHEA:80835"/>
        <dbReference type="ChEBI" id="CHEBI:15377"/>
        <dbReference type="ChEBI" id="CHEBI:43474"/>
        <dbReference type="ChEBI" id="CHEBI:58557"/>
        <dbReference type="ChEBI" id="CHEBI:58702"/>
        <dbReference type="ChEBI" id="CHEBI:231734"/>
        <dbReference type="EC" id="2.5.1.57"/>
    </reaction>
    <physiologicalReaction direction="left-to-right" evidence="4">
        <dbReference type="Rhea" id="RHEA:80836"/>
    </physiologicalReaction>
</comment>
<dbReference type="PaxDb" id="10029-XP_007617663.1"/>
<dbReference type="InterPro" id="IPR006190">
    <property type="entry name" value="SAF_AFP_Neu5Ac"/>
</dbReference>
<accession>G3H7F9</accession>
<evidence type="ECO:0000256" key="3">
    <source>
        <dbReference type="ARBA" id="ARBA00022990"/>
    </source>
</evidence>
<evidence type="ECO:0000313" key="11">
    <source>
        <dbReference type="Proteomes" id="UP000001075"/>
    </source>
</evidence>
<dbReference type="GO" id="GO:0016051">
    <property type="term" value="P:carbohydrate biosynthetic process"/>
    <property type="evidence" value="ECO:0007669"/>
    <property type="project" value="InterPro"/>
</dbReference>
<keyword evidence="2" id="KW-0808">Transferase</keyword>
<dbReference type="InterPro" id="IPR051690">
    <property type="entry name" value="PseI-like"/>
</dbReference>
<dbReference type="InParanoid" id="G3H7F9"/>
<evidence type="ECO:0000313" key="10">
    <source>
        <dbReference type="EMBL" id="EGW07929.1"/>
    </source>
</evidence>
<evidence type="ECO:0000256" key="7">
    <source>
        <dbReference type="ARBA" id="ARBA00078447"/>
    </source>
</evidence>
<dbReference type="FunFam" id="3.90.1210.10:FF:000002">
    <property type="entry name" value="Sialic acid synthase"/>
    <property type="match status" value="1"/>
</dbReference>
<gene>
    <name evidence="10" type="ORF">I79_006290</name>
</gene>
<evidence type="ECO:0000256" key="6">
    <source>
        <dbReference type="ARBA" id="ARBA00067780"/>
    </source>
</evidence>
<dbReference type="GO" id="GO:0006054">
    <property type="term" value="P:N-acetylneuraminate metabolic process"/>
    <property type="evidence" value="ECO:0007669"/>
    <property type="project" value="UniProtKB-ARBA"/>
</dbReference>
<dbReference type="Proteomes" id="UP000001075">
    <property type="component" value="Unassembled WGS sequence"/>
</dbReference>
<proteinExistence type="predicted"/>
<evidence type="ECO:0000256" key="4">
    <source>
        <dbReference type="ARBA" id="ARBA00050599"/>
    </source>
</evidence>
<evidence type="ECO:0000256" key="8">
    <source>
        <dbReference type="ARBA" id="ARBA00083845"/>
    </source>
</evidence>
<protein>
    <recommendedName>
        <fullName evidence="6">N-acetylneuraminate-9-phosphate synthase</fullName>
        <ecNumber evidence="5">2.5.1.57</ecNumber>
    </recommendedName>
    <alternativeName>
        <fullName evidence="7">N-acetylneuraminic acid phosphate synthase</fullName>
    </alternativeName>
    <alternativeName>
        <fullName evidence="8">Sialic acid synthase</fullName>
    </alternativeName>
</protein>
<sequence length="360" mass="40046">MPLELELCPGRWVGGQHPCFIIAEIGQNHQGDLDIAKRMIRTAKECGADCAKFQKSELEFKFNRKALERPYTSKHSWGTTYGEHKRHLEFSHAQYKELQRYAQEIGIFFTASGMDEHDAEEVDFPISNCAVSRAMWEGESEPCEEGAGSSGRPMVISSGMQSMDTMKQVYQIVKPLNPNFCFLQCTSAYPLQPEDANLRVISEYQKLFPDIPIGYSGHETGIAISVAAVALGAKVLERHITLDKTWKGSDHSASLEPGELAELVRSVRLVERALGSPTKQLLPCEMACNEKLGKSVVAKVRIPEGTVLTLDMLTVKVGEPKGYPPEDIFNLVGKKMLVTVEEDDTILEDSVENHSKKIKS</sequence>
<dbReference type="InterPro" id="IPR036732">
    <property type="entry name" value="AFP_Neu5c_C_sf"/>
</dbReference>
<dbReference type="EMBL" id="JH000194">
    <property type="protein sequence ID" value="EGW07929.1"/>
    <property type="molecule type" value="Genomic_DNA"/>
</dbReference>
<evidence type="ECO:0000256" key="1">
    <source>
        <dbReference type="ARBA" id="ARBA00022553"/>
    </source>
</evidence>
<dbReference type="SUPFAM" id="SSF51569">
    <property type="entry name" value="Aldolase"/>
    <property type="match status" value="1"/>
</dbReference>
<dbReference type="Gene3D" id="3.90.1210.10">
    <property type="entry name" value="Antifreeze-like/N-acetylneuraminic acid synthase C-terminal domain"/>
    <property type="match status" value="1"/>
</dbReference>
<dbReference type="GO" id="GO:0006055">
    <property type="term" value="P:CMP-N-acetylneuraminate biosynthetic process"/>
    <property type="evidence" value="ECO:0007669"/>
    <property type="project" value="UniProtKB-ARBA"/>
</dbReference>
<dbReference type="Pfam" id="PF03102">
    <property type="entry name" value="NeuB"/>
    <property type="match status" value="1"/>
</dbReference>
<dbReference type="InterPro" id="IPR057736">
    <property type="entry name" value="SAF_PseI/NeuA/NeuB"/>
</dbReference>
<evidence type="ECO:0000256" key="2">
    <source>
        <dbReference type="ARBA" id="ARBA00022679"/>
    </source>
</evidence>
<dbReference type="Gene3D" id="3.20.20.70">
    <property type="entry name" value="Aldolase class I"/>
    <property type="match status" value="1"/>
</dbReference>
<organism evidence="10 11">
    <name type="scientific">Cricetulus griseus</name>
    <name type="common">Chinese hamster</name>
    <name type="synonym">Cricetulus barabensis griseus</name>
    <dbReference type="NCBI Taxonomy" id="10029"/>
    <lineage>
        <taxon>Eukaryota</taxon>
        <taxon>Metazoa</taxon>
        <taxon>Chordata</taxon>
        <taxon>Craniata</taxon>
        <taxon>Vertebrata</taxon>
        <taxon>Euteleostomi</taxon>
        <taxon>Mammalia</taxon>
        <taxon>Eutheria</taxon>
        <taxon>Euarchontoglires</taxon>
        <taxon>Glires</taxon>
        <taxon>Rodentia</taxon>
        <taxon>Myomorpha</taxon>
        <taxon>Muroidea</taxon>
        <taxon>Cricetidae</taxon>
        <taxon>Cricetinae</taxon>
        <taxon>Cricetulus</taxon>
    </lineage>
</organism>
<dbReference type="Pfam" id="PF08666">
    <property type="entry name" value="SAF"/>
    <property type="match status" value="1"/>
</dbReference>
<name>G3H7F9_CRIGR</name>
<evidence type="ECO:0000259" key="9">
    <source>
        <dbReference type="PROSITE" id="PS50844"/>
    </source>
</evidence>
<dbReference type="PROSITE" id="PS50844">
    <property type="entry name" value="AFP_LIKE"/>
    <property type="match status" value="1"/>
</dbReference>
<dbReference type="FunCoup" id="G3H7F9">
    <property type="interactions" value="1220"/>
</dbReference>
<dbReference type="InterPro" id="IPR006013">
    <property type="entry name" value="Antifreeze_III"/>
</dbReference>
<evidence type="ECO:0000256" key="5">
    <source>
        <dbReference type="ARBA" id="ARBA00066534"/>
    </source>
</evidence>
<dbReference type="eggNOG" id="ENOG502QR5J">
    <property type="taxonomic scope" value="Eukaryota"/>
</dbReference>
<reference evidence="11" key="1">
    <citation type="journal article" date="2011" name="Nat. Biotechnol.">
        <title>The genomic sequence of the Chinese hamster ovary (CHO)-K1 cell line.</title>
        <authorList>
            <person name="Xu X."/>
            <person name="Nagarajan H."/>
            <person name="Lewis N.E."/>
            <person name="Pan S."/>
            <person name="Cai Z."/>
            <person name="Liu X."/>
            <person name="Chen W."/>
            <person name="Xie M."/>
            <person name="Wang W."/>
            <person name="Hammond S."/>
            <person name="Andersen M.R."/>
            <person name="Neff N."/>
            <person name="Passarelli B."/>
            <person name="Koh W."/>
            <person name="Fan H.C."/>
            <person name="Wang J."/>
            <person name="Gui Y."/>
            <person name="Lee K.H."/>
            <person name="Betenbaugh M.J."/>
            <person name="Quake S.R."/>
            <person name="Famili I."/>
            <person name="Palsson B.O."/>
            <person name="Wang J."/>
        </authorList>
    </citation>
    <scope>NUCLEOTIDE SEQUENCE [LARGE SCALE GENOMIC DNA]</scope>
    <source>
        <strain evidence="11">CHO K1 cell line</strain>
    </source>
</reference>
<dbReference type="InterPro" id="IPR013785">
    <property type="entry name" value="Aldolase_TIM"/>
</dbReference>
<dbReference type="CDD" id="cd11615">
    <property type="entry name" value="SAF_NeuB_like"/>
    <property type="match status" value="1"/>
</dbReference>
<dbReference type="PRINTS" id="PR00357">
    <property type="entry name" value="ANTIFREEZIII"/>
</dbReference>
<dbReference type="GO" id="GO:0005829">
    <property type="term" value="C:cytosol"/>
    <property type="evidence" value="ECO:0007669"/>
    <property type="project" value="UniProtKB-ARBA"/>
</dbReference>
<dbReference type="FunFam" id="3.20.20.70:FF:000144">
    <property type="entry name" value="sialic acid synthase"/>
    <property type="match status" value="1"/>
</dbReference>
<dbReference type="InterPro" id="IPR013974">
    <property type="entry name" value="SAF"/>
</dbReference>
<dbReference type="GO" id="GO:0047444">
    <property type="term" value="F:N-acylneuraminate-9-phosphate synthase activity"/>
    <property type="evidence" value="ECO:0007669"/>
    <property type="project" value="UniProtKB-EC"/>
</dbReference>